<dbReference type="SUPFAM" id="SSF81383">
    <property type="entry name" value="F-box domain"/>
    <property type="match status" value="1"/>
</dbReference>
<name>A0A6I8RV64_XENTR</name>
<protein>
    <submittedName>
        <fullName evidence="4">F-box only protein 48</fullName>
    </submittedName>
    <submittedName>
        <fullName evidence="2">F-box protein 48</fullName>
    </submittedName>
</protein>
<reference evidence="2" key="2">
    <citation type="submission" date="2020-05" db="UniProtKB">
        <authorList>
            <consortium name="Ensembl"/>
        </authorList>
    </citation>
    <scope>IDENTIFICATION</scope>
</reference>
<dbReference type="PROSITE" id="PS50181">
    <property type="entry name" value="FBOX"/>
    <property type="match status" value="1"/>
</dbReference>
<evidence type="ECO:0000313" key="3">
    <source>
        <dbReference type="Proteomes" id="UP000008143"/>
    </source>
</evidence>
<dbReference type="InterPro" id="IPR001810">
    <property type="entry name" value="F-box_dom"/>
</dbReference>
<dbReference type="AGR" id="Xenbase:XB-GENE-6033750"/>
<dbReference type="GeneTree" id="ENSGT00390000012248"/>
<dbReference type="SMART" id="SM00256">
    <property type="entry name" value="FBOX"/>
    <property type="match status" value="1"/>
</dbReference>
<dbReference type="OrthoDB" id="10257471at2759"/>
<dbReference type="KEGG" id="xtr:101734772"/>
<sequence>MAEKKNTLDVLPSEMVYKILAYLDLKHLYVAARVCKTWNSVAKEYDILWKKFCLALPDACKERINNYRDSGYSWKETLERTKMDSARERVQQNWLNGRYSQIRSFKELPQNSMCPLDKNTWGEILEAEERRN</sequence>
<proteinExistence type="predicted"/>
<dbReference type="Bgee" id="ENSXETG00000037084">
    <property type="expression patterns" value="Expressed in testis"/>
</dbReference>
<dbReference type="AlphaFoldDB" id="A0A6I8RV64"/>
<evidence type="ECO:0000313" key="2">
    <source>
        <dbReference type="Ensembl" id="ENSXETP00000088946"/>
    </source>
</evidence>
<accession>A0A6I8RV64</accession>
<gene>
    <name evidence="2 4 5" type="primary">fbxo48</name>
</gene>
<dbReference type="RefSeq" id="XP_017949473.1">
    <property type="nucleotide sequence ID" value="XM_018093984.2"/>
</dbReference>
<dbReference type="Xenbase" id="XB-GENE-6033750">
    <property type="gene designation" value="fbxo48"/>
</dbReference>
<keyword evidence="3" id="KW-1185">Reference proteome</keyword>
<dbReference type="Proteomes" id="UP000008143">
    <property type="component" value="Chromosome 5"/>
</dbReference>
<organism evidence="2">
    <name type="scientific">Xenopus tropicalis</name>
    <name type="common">Western clawed frog</name>
    <name type="synonym">Silurana tropicalis</name>
    <dbReference type="NCBI Taxonomy" id="8364"/>
    <lineage>
        <taxon>Eukaryota</taxon>
        <taxon>Metazoa</taxon>
        <taxon>Chordata</taxon>
        <taxon>Craniata</taxon>
        <taxon>Vertebrata</taxon>
        <taxon>Euteleostomi</taxon>
        <taxon>Amphibia</taxon>
        <taxon>Batrachia</taxon>
        <taxon>Anura</taxon>
        <taxon>Pipoidea</taxon>
        <taxon>Pipidae</taxon>
        <taxon>Xenopodinae</taxon>
        <taxon>Xenopus</taxon>
        <taxon>Silurana</taxon>
    </lineage>
</organism>
<dbReference type="Pfam" id="PF12937">
    <property type="entry name" value="F-box-like"/>
    <property type="match status" value="1"/>
</dbReference>
<dbReference type="Gene3D" id="1.20.1280.50">
    <property type="match status" value="1"/>
</dbReference>
<evidence type="ECO:0000313" key="4">
    <source>
        <dbReference type="RefSeq" id="XP_017949473.1"/>
    </source>
</evidence>
<dbReference type="Ensembl" id="ENSXETT00000070897">
    <property type="protein sequence ID" value="ENSXETP00000088946"/>
    <property type="gene ID" value="ENSXETG00000037084"/>
</dbReference>
<evidence type="ECO:0000313" key="5">
    <source>
        <dbReference type="Xenbase" id="XB-GENE-6033750"/>
    </source>
</evidence>
<dbReference type="GeneID" id="101734772"/>
<dbReference type="InterPro" id="IPR036047">
    <property type="entry name" value="F-box-like_dom_sf"/>
</dbReference>
<dbReference type="CTD" id="554251"/>
<feature type="domain" description="F-box" evidence="1">
    <location>
        <begin position="5"/>
        <end position="52"/>
    </location>
</feature>
<reference evidence="4" key="3">
    <citation type="submission" date="2025-04" db="UniProtKB">
        <authorList>
            <consortium name="RefSeq"/>
        </authorList>
    </citation>
    <scope>IDENTIFICATION</scope>
    <source>
        <strain evidence="4">Nigerian</strain>
        <tissue evidence="4">Liver and blood</tissue>
    </source>
</reference>
<evidence type="ECO:0000259" key="1">
    <source>
        <dbReference type="PROSITE" id="PS50181"/>
    </source>
</evidence>
<dbReference type="OMA" id="IMCPMDA"/>
<reference evidence="2" key="1">
    <citation type="journal article" date="2010" name="Science">
        <title>The genome of the Western clawed frog Xenopus tropicalis.</title>
        <authorList>
            <person name="Hellsten U."/>
            <person name="Harland R.M."/>
            <person name="Gilchrist M.J."/>
            <person name="Hendrix D."/>
            <person name="Jurka J."/>
            <person name="Kapitonov V."/>
            <person name="Ovcharenko I."/>
            <person name="Putnam N.H."/>
            <person name="Shu S."/>
            <person name="Taher L."/>
            <person name="Blitz I.L."/>
            <person name="Blumberg B."/>
            <person name="Dichmann D.S."/>
            <person name="Dubchak I."/>
            <person name="Amaya E."/>
            <person name="Detter J.C."/>
            <person name="Fletcher R."/>
            <person name="Gerhard D.S."/>
            <person name="Goodstein D."/>
            <person name="Graves T."/>
            <person name="Grigoriev I.V."/>
            <person name="Grimwood J."/>
            <person name="Kawashima T."/>
            <person name="Lindquist E."/>
            <person name="Lucas S.M."/>
            <person name="Mead P.E."/>
            <person name="Mitros T."/>
            <person name="Ogino H."/>
            <person name="Ohta Y."/>
            <person name="Poliakov A.V."/>
            <person name="Pollet N."/>
            <person name="Robert J."/>
            <person name="Salamov A."/>
            <person name="Sater A.K."/>
            <person name="Schmutz J."/>
            <person name="Terry A."/>
            <person name="Vize P.D."/>
            <person name="Warren W.C."/>
            <person name="Wells D."/>
            <person name="Wills A."/>
            <person name="Wilson R.K."/>
            <person name="Zimmerman L.B."/>
            <person name="Zorn A.M."/>
            <person name="Grainger R."/>
            <person name="Grammer T."/>
            <person name="Khokha M.K."/>
            <person name="Richardson P.M."/>
            <person name="Rokhsar D.S."/>
        </authorList>
    </citation>
    <scope>NUCLEOTIDE SEQUENCE [LARGE SCALE GENOMIC DNA]</scope>
    <source>
        <strain evidence="2">Nigerian</strain>
    </source>
</reference>